<evidence type="ECO:0000313" key="2">
    <source>
        <dbReference type="EMBL" id="CAF3919910.1"/>
    </source>
</evidence>
<dbReference type="EMBL" id="CAJNOQ010007059">
    <property type="protein sequence ID" value="CAF1156471.1"/>
    <property type="molecule type" value="Genomic_DNA"/>
</dbReference>
<dbReference type="EMBL" id="CAJOBC010007058">
    <property type="protein sequence ID" value="CAF3919910.1"/>
    <property type="molecule type" value="Genomic_DNA"/>
</dbReference>
<evidence type="ECO:0000313" key="1">
    <source>
        <dbReference type="EMBL" id="CAF1156471.1"/>
    </source>
</evidence>
<dbReference type="Proteomes" id="UP000681722">
    <property type="component" value="Unassembled WGS sequence"/>
</dbReference>
<dbReference type="Proteomes" id="UP000663829">
    <property type="component" value="Unassembled WGS sequence"/>
</dbReference>
<organism evidence="1 3">
    <name type="scientific">Didymodactylos carnosus</name>
    <dbReference type="NCBI Taxonomy" id="1234261"/>
    <lineage>
        <taxon>Eukaryota</taxon>
        <taxon>Metazoa</taxon>
        <taxon>Spiralia</taxon>
        <taxon>Gnathifera</taxon>
        <taxon>Rotifera</taxon>
        <taxon>Eurotatoria</taxon>
        <taxon>Bdelloidea</taxon>
        <taxon>Philodinida</taxon>
        <taxon>Philodinidae</taxon>
        <taxon>Didymodactylos</taxon>
    </lineage>
</organism>
<dbReference type="Gene3D" id="3.80.10.10">
    <property type="entry name" value="Ribonuclease Inhibitor"/>
    <property type="match status" value="1"/>
</dbReference>
<gene>
    <name evidence="1" type="ORF">GPM918_LOCUS21452</name>
    <name evidence="2" type="ORF">SRO942_LOCUS21449</name>
</gene>
<dbReference type="AlphaFoldDB" id="A0A814T492"/>
<dbReference type="SUPFAM" id="SSF52047">
    <property type="entry name" value="RNI-like"/>
    <property type="match status" value="1"/>
</dbReference>
<sequence length="71" mass="8254">MLTTNQTTHHIDLSSNCITNKEIQCLLELFDMNNTNGTLNVLDLHDNKLSVECEQRLKQIEESNKWIKIIL</sequence>
<comment type="caution">
    <text evidence="1">The sequence shown here is derived from an EMBL/GenBank/DDBJ whole genome shotgun (WGS) entry which is preliminary data.</text>
</comment>
<protein>
    <submittedName>
        <fullName evidence="1">Uncharacterized protein</fullName>
    </submittedName>
</protein>
<accession>A0A814T492</accession>
<reference evidence="1" key="1">
    <citation type="submission" date="2021-02" db="EMBL/GenBank/DDBJ databases">
        <authorList>
            <person name="Nowell W R."/>
        </authorList>
    </citation>
    <scope>NUCLEOTIDE SEQUENCE</scope>
</reference>
<dbReference type="InterPro" id="IPR032675">
    <property type="entry name" value="LRR_dom_sf"/>
</dbReference>
<name>A0A814T492_9BILA</name>
<proteinExistence type="predicted"/>
<keyword evidence="3" id="KW-1185">Reference proteome</keyword>
<evidence type="ECO:0000313" key="3">
    <source>
        <dbReference type="Proteomes" id="UP000663829"/>
    </source>
</evidence>